<name>A0AAP4FAB6_9CORY</name>
<comment type="caution">
    <text evidence="1">The sequence shown here is derived from an EMBL/GenBank/DDBJ whole genome shotgun (WGS) entry which is preliminary data.</text>
</comment>
<proteinExistence type="predicted"/>
<organism evidence="1 2">
    <name type="scientific">Corynebacterium accolens</name>
    <dbReference type="NCBI Taxonomy" id="38284"/>
    <lineage>
        <taxon>Bacteria</taxon>
        <taxon>Bacillati</taxon>
        <taxon>Actinomycetota</taxon>
        <taxon>Actinomycetes</taxon>
        <taxon>Mycobacteriales</taxon>
        <taxon>Corynebacteriaceae</taxon>
        <taxon>Corynebacterium</taxon>
    </lineage>
</organism>
<sequence>MEKFRFPPARPRSLFIAVIAFVAVVLALPAIVHAVLPTHHADVEQVTLSDPSHDWDITVSDLYCERDYASLASVGWTCGDVTVQAVIVEDTDDDEHTLRRMVRAYGLAPGLPEGEVYEGKDGALALADAPSSTAAISINGTGADENKDWVVTVTGDSAATRTTTERLWKAFGQEELPEGVTADIEEFSGKALV</sequence>
<evidence type="ECO:0000313" key="2">
    <source>
        <dbReference type="Proteomes" id="UP001230317"/>
    </source>
</evidence>
<evidence type="ECO:0000313" key="1">
    <source>
        <dbReference type="EMBL" id="MDK4335600.1"/>
    </source>
</evidence>
<evidence type="ECO:0008006" key="3">
    <source>
        <dbReference type="Google" id="ProtNLM"/>
    </source>
</evidence>
<reference evidence="1" key="1">
    <citation type="submission" date="2023-05" db="EMBL/GenBank/DDBJ databases">
        <title>Metabolic capabilities are highly conserved among human nasal-associated Corynebacterium species in pangenomic analyses.</title>
        <authorList>
            <person name="Tran T.H."/>
            <person name="Roberts A.Q."/>
            <person name="Escapa I.F."/>
            <person name="Gao W."/>
            <person name="Conlan S."/>
            <person name="Kong H."/>
            <person name="Segre J.A."/>
            <person name="Kelly M.S."/>
            <person name="Lemon K.P."/>
        </authorList>
    </citation>
    <scope>NUCLEOTIDE SEQUENCE</scope>
    <source>
        <strain evidence="1">KPL2618</strain>
    </source>
</reference>
<protein>
    <recommendedName>
        <fullName evidence="3">Secreted protein</fullName>
    </recommendedName>
</protein>
<dbReference type="Proteomes" id="UP001230317">
    <property type="component" value="Unassembled WGS sequence"/>
</dbReference>
<dbReference type="AlphaFoldDB" id="A0AAP4FAB6"/>
<dbReference type="RefSeq" id="WP_284636564.1">
    <property type="nucleotide sequence ID" value="NZ_JASNVC010000006.1"/>
</dbReference>
<dbReference type="EMBL" id="JASNVU010000012">
    <property type="protein sequence ID" value="MDK4335600.1"/>
    <property type="molecule type" value="Genomic_DNA"/>
</dbReference>
<accession>A0AAP4FAB6</accession>
<gene>
    <name evidence="1" type="ORF">QPX58_09285</name>
</gene>